<dbReference type="GO" id="GO:0005628">
    <property type="term" value="C:prospore membrane"/>
    <property type="evidence" value="ECO:0007669"/>
    <property type="project" value="TreeGrafter"/>
</dbReference>
<dbReference type="EC" id="3.5.1.41" evidence="6"/>
<reference evidence="9" key="1">
    <citation type="submission" date="2021-03" db="EMBL/GenBank/DDBJ databases">
        <authorList>
            <person name="Palmer J.M."/>
        </authorList>
    </citation>
    <scope>NUCLEOTIDE SEQUENCE</scope>
    <source>
        <strain evidence="9">ARV_011</strain>
    </source>
</reference>
<feature type="domain" description="NodB homology" evidence="8">
    <location>
        <begin position="124"/>
        <end position="314"/>
    </location>
</feature>
<evidence type="ECO:0000256" key="5">
    <source>
        <dbReference type="ARBA" id="ARBA00023285"/>
    </source>
</evidence>
<organism evidence="9 10">
    <name type="scientific">Scheffersomyces spartinae</name>
    <dbReference type="NCBI Taxonomy" id="45513"/>
    <lineage>
        <taxon>Eukaryota</taxon>
        <taxon>Fungi</taxon>
        <taxon>Dikarya</taxon>
        <taxon>Ascomycota</taxon>
        <taxon>Saccharomycotina</taxon>
        <taxon>Pichiomycetes</taxon>
        <taxon>Debaryomycetaceae</taxon>
        <taxon>Scheffersomyces</taxon>
    </lineage>
</organism>
<accession>A0A9P8AGC0</accession>
<dbReference type="InterPro" id="IPR002509">
    <property type="entry name" value="NODB_dom"/>
</dbReference>
<dbReference type="GO" id="GO:0004099">
    <property type="term" value="F:chitin deacetylase activity"/>
    <property type="evidence" value="ECO:0007669"/>
    <property type="project" value="UniProtKB-EC"/>
</dbReference>
<keyword evidence="10" id="KW-1185">Reference proteome</keyword>
<evidence type="ECO:0000313" key="9">
    <source>
        <dbReference type="EMBL" id="KAG7191544.1"/>
    </source>
</evidence>
<dbReference type="SUPFAM" id="SSF88713">
    <property type="entry name" value="Glycoside hydrolase/deacetylase"/>
    <property type="match status" value="1"/>
</dbReference>
<dbReference type="OrthoDB" id="2125469at2759"/>
<dbReference type="PROSITE" id="PS51677">
    <property type="entry name" value="NODB"/>
    <property type="match status" value="1"/>
</dbReference>
<dbReference type="GO" id="GO:0005975">
    <property type="term" value="P:carbohydrate metabolic process"/>
    <property type="evidence" value="ECO:0007669"/>
    <property type="project" value="InterPro"/>
</dbReference>
<evidence type="ECO:0000256" key="1">
    <source>
        <dbReference type="ARBA" id="ARBA00001941"/>
    </source>
</evidence>
<gene>
    <name evidence="9" type="primary">CDA2</name>
    <name evidence="9" type="ORF">KQ657_003049</name>
</gene>
<dbReference type="InterPro" id="IPR050248">
    <property type="entry name" value="Polysacc_deacetylase_ArnD"/>
</dbReference>
<keyword evidence="3" id="KW-0378">Hydrolase</keyword>
<dbReference type="EMBL" id="JAHMUF010000027">
    <property type="protein sequence ID" value="KAG7191544.1"/>
    <property type="molecule type" value="Genomic_DNA"/>
</dbReference>
<evidence type="ECO:0000256" key="2">
    <source>
        <dbReference type="ARBA" id="ARBA00022723"/>
    </source>
</evidence>
<dbReference type="PANTHER" id="PTHR10587:SF133">
    <property type="entry name" value="CHITIN DEACETYLASE 1-RELATED"/>
    <property type="match status" value="1"/>
</dbReference>
<evidence type="ECO:0000256" key="6">
    <source>
        <dbReference type="ARBA" id="ARBA00024056"/>
    </source>
</evidence>
<dbReference type="Pfam" id="PF01522">
    <property type="entry name" value="Polysacc_deac_1"/>
    <property type="match status" value="1"/>
</dbReference>
<dbReference type="GeneID" id="66116423"/>
<dbReference type="GO" id="GO:0006032">
    <property type="term" value="P:chitin catabolic process"/>
    <property type="evidence" value="ECO:0007669"/>
    <property type="project" value="UniProtKB-KW"/>
</dbReference>
<evidence type="ECO:0000259" key="8">
    <source>
        <dbReference type="PROSITE" id="PS51677"/>
    </source>
</evidence>
<keyword evidence="2" id="KW-0479">Metal-binding</keyword>
<evidence type="ECO:0000313" key="10">
    <source>
        <dbReference type="Proteomes" id="UP000790833"/>
    </source>
</evidence>
<comment type="catalytic activity">
    <reaction evidence="7">
        <text>[(1-&gt;4)-N-acetyl-beta-D-glucosaminyl](n) + n H2O = chitosan + n acetate</text>
        <dbReference type="Rhea" id="RHEA:10464"/>
        <dbReference type="Rhea" id="RHEA-COMP:9593"/>
        <dbReference type="Rhea" id="RHEA-COMP:9597"/>
        <dbReference type="ChEBI" id="CHEBI:15377"/>
        <dbReference type="ChEBI" id="CHEBI:17029"/>
        <dbReference type="ChEBI" id="CHEBI:30089"/>
        <dbReference type="ChEBI" id="CHEBI:57704"/>
        <dbReference type="EC" id="3.5.1.41"/>
    </reaction>
    <physiologicalReaction direction="left-to-right" evidence="7">
        <dbReference type="Rhea" id="RHEA:10465"/>
    </physiologicalReaction>
</comment>
<keyword evidence="4" id="KW-0146">Chitin degradation</keyword>
<dbReference type="GO" id="GO:0030476">
    <property type="term" value="P:ascospore wall assembly"/>
    <property type="evidence" value="ECO:0007669"/>
    <property type="project" value="TreeGrafter"/>
</dbReference>
<dbReference type="AlphaFoldDB" id="A0A9P8AGC0"/>
<evidence type="ECO:0000256" key="7">
    <source>
        <dbReference type="ARBA" id="ARBA00048494"/>
    </source>
</evidence>
<sequence length="319" mass="36475">MLVQRIMLIPFVYHILFFTVVTAARVTEKFGFGLDRLRSQDTKTSPKPLTPAEQPLQFPQWLEAFTGLKSWPGNEPPYIPLDFIDFSQVPQIPAHNQGQCQGLVNACSFDCFNCISYDDVYTCPRLSQTFDDGPTPQTIKLVLDGGLKDKLTFFTLGVNVVRYPHIYREVVRHGHVMGSHTWSHKYLPSLLNEQIVAQLEWSIWAMNATAGHLPKWFRPPYGGVDDRVRAIVRQFGMQLVLWNMDTFDWKLFDNLRTEQEILGDIDKYTLSNQGLGLVLEHDTTLATVNLAINIQKKLPKQMTVPQCVGGIDYIKLFKE</sequence>
<keyword evidence="4" id="KW-0624">Polysaccharide degradation</keyword>
<dbReference type="InterPro" id="IPR011330">
    <property type="entry name" value="Glyco_hydro/deAcase_b/a-brl"/>
</dbReference>
<protein>
    <recommendedName>
        <fullName evidence="6">chitin deacetylase</fullName>
        <ecNumber evidence="6">3.5.1.41</ecNumber>
    </recommendedName>
</protein>
<comment type="caution">
    <text evidence="9">The sequence shown here is derived from an EMBL/GenBank/DDBJ whole genome shotgun (WGS) entry which is preliminary data.</text>
</comment>
<comment type="cofactor">
    <cofactor evidence="1">
        <name>Co(2+)</name>
        <dbReference type="ChEBI" id="CHEBI:48828"/>
    </cofactor>
</comment>
<dbReference type="Gene3D" id="3.20.20.370">
    <property type="entry name" value="Glycoside hydrolase/deacetylase"/>
    <property type="match status" value="1"/>
</dbReference>
<dbReference type="GO" id="GO:0046872">
    <property type="term" value="F:metal ion binding"/>
    <property type="evidence" value="ECO:0007669"/>
    <property type="project" value="UniProtKB-KW"/>
</dbReference>
<evidence type="ECO:0000256" key="4">
    <source>
        <dbReference type="ARBA" id="ARBA00023024"/>
    </source>
</evidence>
<evidence type="ECO:0000256" key="3">
    <source>
        <dbReference type="ARBA" id="ARBA00022801"/>
    </source>
</evidence>
<dbReference type="PANTHER" id="PTHR10587">
    <property type="entry name" value="GLYCOSYL TRANSFERASE-RELATED"/>
    <property type="match status" value="1"/>
</dbReference>
<dbReference type="RefSeq" id="XP_043047096.1">
    <property type="nucleotide sequence ID" value="XM_043193786.1"/>
</dbReference>
<name>A0A9P8AGC0_9ASCO</name>
<proteinExistence type="predicted"/>
<dbReference type="Proteomes" id="UP000790833">
    <property type="component" value="Unassembled WGS sequence"/>
</dbReference>
<keyword evidence="5" id="KW-0170">Cobalt</keyword>
<keyword evidence="4" id="KW-0119">Carbohydrate metabolism</keyword>